<organism evidence="2 3">
    <name type="scientific">Podospora bellae-mahoneyi</name>
    <dbReference type="NCBI Taxonomy" id="2093777"/>
    <lineage>
        <taxon>Eukaryota</taxon>
        <taxon>Fungi</taxon>
        <taxon>Dikarya</taxon>
        <taxon>Ascomycota</taxon>
        <taxon>Pezizomycotina</taxon>
        <taxon>Sordariomycetes</taxon>
        <taxon>Sordariomycetidae</taxon>
        <taxon>Sordariales</taxon>
        <taxon>Podosporaceae</taxon>
        <taxon>Podospora</taxon>
    </lineage>
</organism>
<dbReference type="Proteomes" id="UP001322138">
    <property type="component" value="Unassembled WGS sequence"/>
</dbReference>
<keyword evidence="3" id="KW-1185">Reference proteome</keyword>
<dbReference type="EMBL" id="JAFFGZ010000007">
    <property type="protein sequence ID" value="KAK4642069.1"/>
    <property type="molecule type" value="Genomic_DNA"/>
</dbReference>
<name>A0ABR0FG55_9PEZI</name>
<keyword evidence="1" id="KW-0732">Signal</keyword>
<proteinExistence type="predicted"/>
<feature type="chain" id="PRO_5045949776" evidence="1">
    <location>
        <begin position="18"/>
        <end position="190"/>
    </location>
</feature>
<dbReference type="GeneID" id="87899826"/>
<evidence type="ECO:0000256" key="1">
    <source>
        <dbReference type="SAM" id="SignalP"/>
    </source>
</evidence>
<evidence type="ECO:0000313" key="2">
    <source>
        <dbReference type="EMBL" id="KAK4642069.1"/>
    </source>
</evidence>
<sequence length="190" mass="20983">MKLPTILFLPLLPTTLSTPLPNTTTPPSEINAPCNYDLGDCAPPLTCIPLFPTCTRWTTLKDPSWTGCPGTCQLIDLSTQKIYTKCAGWDLYDNCDERVEYCTDDPRNSGCGPSCDGPGICQPNDDWCGGEDKRECREGLACFIHPPVSVQGEKIAYGVCLPLRFGSEYYEKTGLEESWTEEWDGWQGGP</sequence>
<dbReference type="RefSeq" id="XP_062731045.1">
    <property type="nucleotide sequence ID" value="XM_062880344.1"/>
</dbReference>
<comment type="caution">
    <text evidence="2">The sequence shown here is derived from an EMBL/GenBank/DDBJ whole genome shotgun (WGS) entry which is preliminary data.</text>
</comment>
<accession>A0ABR0FG55</accession>
<evidence type="ECO:0000313" key="3">
    <source>
        <dbReference type="Proteomes" id="UP001322138"/>
    </source>
</evidence>
<feature type="signal peptide" evidence="1">
    <location>
        <begin position="1"/>
        <end position="17"/>
    </location>
</feature>
<protein>
    <submittedName>
        <fullName evidence="2">Uncharacterized protein</fullName>
    </submittedName>
</protein>
<reference evidence="2 3" key="1">
    <citation type="journal article" date="2023" name="bioRxiv">
        <title>High-quality genome assemblies of four members of thePodospora anserinaspecies complex.</title>
        <authorList>
            <person name="Ament-Velasquez S.L."/>
            <person name="Vogan A.A."/>
            <person name="Wallerman O."/>
            <person name="Hartmann F."/>
            <person name="Gautier V."/>
            <person name="Silar P."/>
            <person name="Giraud T."/>
            <person name="Johannesson H."/>
        </authorList>
    </citation>
    <scope>NUCLEOTIDE SEQUENCE [LARGE SCALE GENOMIC DNA]</scope>
    <source>
        <strain evidence="2 3">CBS 112042</strain>
    </source>
</reference>
<gene>
    <name evidence="2" type="ORF">QC761_511810</name>
</gene>